<dbReference type="InterPro" id="IPR032580">
    <property type="entry name" value="SatD"/>
</dbReference>
<reference evidence="1 2" key="1">
    <citation type="journal article" date="2014" name="Genome Announc.">
        <title>Genome Sequence of Youngiibacter fragilis, the Type Strain of the Genus Youngiibacter.</title>
        <authorList>
            <person name="Wawrik C.B."/>
            <person name="Callaghan A.V."/>
            <person name="Stamps B.W."/>
            <person name="Wawrik B."/>
        </authorList>
    </citation>
    <scope>NUCLEOTIDE SEQUENCE [LARGE SCALE GENOMIC DNA]</scope>
    <source>
        <strain evidence="1 2">232.1</strain>
    </source>
</reference>
<keyword evidence="2" id="KW-1185">Reference proteome</keyword>
<evidence type="ECO:0008006" key="3">
    <source>
        <dbReference type="Google" id="ProtNLM"/>
    </source>
</evidence>
<dbReference type="PATRIC" id="fig|994573.3.peg.1458"/>
<dbReference type="AlphaFoldDB" id="V7I8A0"/>
<organism evidence="1 2">
    <name type="scientific">Youngiibacter fragilis 232.1</name>
    <dbReference type="NCBI Taxonomy" id="994573"/>
    <lineage>
        <taxon>Bacteria</taxon>
        <taxon>Bacillati</taxon>
        <taxon>Bacillota</taxon>
        <taxon>Clostridia</taxon>
        <taxon>Eubacteriales</taxon>
        <taxon>Clostridiaceae</taxon>
        <taxon>Youngiibacter</taxon>
    </lineage>
</organism>
<name>V7I8A0_9CLOT</name>
<accession>V7I8A0</accession>
<comment type="caution">
    <text evidence="1">The sequence shown here is derived from an EMBL/GenBank/DDBJ whole genome shotgun (WGS) entry which is preliminary data.</text>
</comment>
<dbReference type="STRING" id="994573.T472_0207835"/>
<sequence>MGSFFLKNTHIAIIGDIKDSRKIANRSEVQSRLKMVLDGINHGYDDDIASKFIITLGDEFQGLLCEGSNTMKIISEIEMKMHPIRLRFGVGIGEITTEIDKEMSLGADGPGYHKAREAISYLKENERKKSTYSADIKFETESGNDVPIRLVNTILVLMTVIKDSWSDRQWEIIGDMFGHQDTQADAAKRLGIRQPAVQKSLASGKYYAYCDALDAIGEALEGIRRRDG</sequence>
<dbReference type="RefSeq" id="WP_023387208.1">
    <property type="nucleotide sequence ID" value="NZ_AXUN02000146.1"/>
</dbReference>
<proteinExistence type="predicted"/>
<dbReference type="EMBL" id="AXUN02000146">
    <property type="protein sequence ID" value="ETA81222.1"/>
    <property type="molecule type" value="Genomic_DNA"/>
</dbReference>
<dbReference type="OrthoDB" id="3197351at2"/>
<protein>
    <recommendedName>
        <fullName evidence="3">SatD family (SatD)</fullName>
    </recommendedName>
</protein>
<dbReference type="Proteomes" id="UP000017747">
    <property type="component" value="Unassembled WGS sequence"/>
</dbReference>
<gene>
    <name evidence="1" type="ORF">T472_0207835</name>
</gene>
<dbReference type="Pfam" id="PF16264">
    <property type="entry name" value="SatD"/>
    <property type="match status" value="1"/>
</dbReference>
<evidence type="ECO:0000313" key="1">
    <source>
        <dbReference type="EMBL" id="ETA81222.1"/>
    </source>
</evidence>
<evidence type="ECO:0000313" key="2">
    <source>
        <dbReference type="Proteomes" id="UP000017747"/>
    </source>
</evidence>
<dbReference type="eggNOG" id="COG1595">
    <property type="taxonomic scope" value="Bacteria"/>
</dbReference>